<accession>A0A0D7A7H6</accession>
<dbReference type="GO" id="GO:0004674">
    <property type="term" value="F:protein serine/threonine kinase activity"/>
    <property type="evidence" value="ECO:0007669"/>
    <property type="project" value="UniProtKB-KW"/>
</dbReference>
<evidence type="ECO:0000256" key="2">
    <source>
        <dbReference type="ARBA" id="ARBA00022527"/>
    </source>
</evidence>
<dbReference type="AlphaFoldDB" id="A0A0D7A7H6"/>
<keyword evidence="3" id="KW-0808">Transferase</keyword>
<dbReference type="InterPro" id="IPR008271">
    <property type="entry name" value="Ser/Thr_kinase_AS"/>
</dbReference>
<evidence type="ECO:0000259" key="11">
    <source>
        <dbReference type="PROSITE" id="PS50011"/>
    </source>
</evidence>
<evidence type="ECO:0000256" key="1">
    <source>
        <dbReference type="ARBA" id="ARBA00012513"/>
    </source>
</evidence>
<sequence>MASPPSEHALYESRYCLRRQLGAGRHSVVWLAEDKTTGKAIALKFLTTEVTARQGRESHFEREILESIREHAVASVHAGAHHVLSLLDEFEANDIDGKRLVFVTEAFGEDLSSRRSQFEENRLPEGPAKLITRQLLQALDFLHRLCGIVHTDIKPSNILFKFGPDATTVSPHEGPAVTIDPQWFITSKPDAASPPHGDRTVLIQPDALRAPEVIVGCTWDSSADIWNLGCLVFELLDGACLFNPHAGPGYSEDACHLAQMEVYLQVVFPMHKIFFSQGQYYDSFFNDDGTLKALVEEPSTLIQILGKCGITSQPFLIFLKAMLNIRPKFRKTAKQLLSYAWVKR</sequence>
<comment type="catalytic activity">
    <reaction evidence="7">
        <text>L-threonyl-[protein] + ATP = O-phospho-L-threonyl-[protein] + ADP + H(+)</text>
        <dbReference type="Rhea" id="RHEA:46608"/>
        <dbReference type="Rhea" id="RHEA-COMP:11060"/>
        <dbReference type="Rhea" id="RHEA-COMP:11605"/>
        <dbReference type="ChEBI" id="CHEBI:15378"/>
        <dbReference type="ChEBI" id="CHEBI:30013"/>
        <dbReference type="ChEBI" id="CHEBI:30616"/>
        <dbReference type="ChEBI" id="CHEBI:61977"/>
        <dbReference type="ChEBI" id="CHEBI:456216"/>
        <dbReference type="EC" id="2.7.11.1"/>
    </reaction>
</comment>
<dbReference type="Gene3D" id="1.10.510.10">
    <property type="entry name" value="Transferase(Phosphotransferase) domain 1"/>
    <property type="match status" value="1"/>
</dbReference>
<dbReference type="InterPro" id="IPR000719">
    <property type="entry name" value="Prot_kinase_dom"/>
</dbReference>
<evidence type="ECO:0000256" key="5">
    <source>
        <dbReference type="ARBA" id="ARBA00022777"/>
    </source>
</evidence>
<feature type="binding site" evidence="9">
    <location>
        <position position="44"/>
    </location>
    <ligand>
        <name>ATP</name>
        <dbReference type="ChEBI" id="CHEBI:30616"/>
    </ligand>
</feature>
<dbReference type="OrthoDB" id="5979581at2759"/>
<dbReference type="SUPFAM" id="SSF56112">
    <property type="entry name" value="Protein kinase-like (PK-like)"/>
    <property type="match status" value="1"/>
</dbReference>
<dbReference type="InterPro" id="IPR011009">
    <property type="entry name" value="Kinase-like_dom_sf"/>
</dbReference>
<evidence type="ECO:0000256" key="9">
    <source>
        <dbReference type="PROSITE-ProRule" id="PRU10141"/>
    </source>
</evidence>
<dbReference type="Proteomes" id="UP000054144">
    <property type="component" value="Unassembled WGS sequence"/>
</dbReference>
<dbReference type="SMART" id="SM00220">
    <property type="entry name" value="S_TKc"/>
    <property type="match status" value="1"/>
</dbReference>
<proteinExistence type="inferred from homology"/>
<evidence type="ECO:0000313" key="12">
    <source>
        <dbReference type="EMBL" id="KIY46309.1"/>
    </source>
</evidence>
<dbReference type="PROSITE" id="PS00108">
    <property type="entry name" value="PROTEIN_KINASE_ST"/>
    <property type="match status" value="1"/>
</dbReference>
<evidence type="ECO:0000256" key="8">
    <source>
        <dbReference type="ARBA" id="ARBA00048679"/>
    </source>
</evidence>
<keyword evidence="13" id="KW-1185">Reference proteome</keyword>
<evidence type="ECO:0000256" key="7">
    <source>
        <dbReference type="ARBA" id="ARBA00047899"/>
    </source>
</evidence>
<evidence type="ECO:0000256" key="4">
    <source>
        <dbReference type="ARBA" id="ARBA00022741"/>
    </source>
</evidence>
<evidence type="ECO:0000256" key="10">
    <source>
        <dbReference type="RuleBase" id="RU000304"/>
    </source>
</evidence>
<name>A0A0D7A7H6_9AGAR</name>
<dbReference type="PROSITE" id="PS50011">
    <property type="entry name" value="PROTEIN_KINASE_DOM"/>
    <property type="match status" value="1"/>
</dbReference>
<evidence type="ECO:0000313" key="13">
    <source>
        <dbReference type="Proteomes" id="UP000054144"/>
    </source>
</evidence>
<keyword evidence="4 9" id="KW-0547">Nucleotide-binding</keyword>
<dbReference type="PANTHER" id="PTHR47634">
    <property type="entry name" value="PROTEIN KINASE DOMAIN-CONTAINING PROTEIN-RELATED"/>
    <property type="match status" value="1"/>
</dbReference>
<dbReference type="GO" id="GO:0000245">
    <property type="term" value="P:spliceosomal complex assembly"/>
    <property type="evidence" value="ECO:0007669"/>
    <property type="project" value="TreeGrafter"/>
</dbReference>
<keyword evidence="6 9" id="KW-0067">ATP-binding</keyword>
<dbReference type="GO" id="GO:0050684">
    <property type="term" value="P:regulation of mRNA processing"/>
    <property type="evidence" value="ECO:0007669"/>
    <property type="project" value="TreeGrafter"/>
</dbReference>
<evidence type="ECO:0000256" key="3">
    <source>
        <dbReference type="ARBA" id="ARBA00022679"/>
    </source>
</evidence>
<comment type="catalytic activity">
    <reaction evidence="8">
        <text>L-seryl-[protein] + ATP = O-phospho-L-seryl-[protein] + ADP + H(+)</text>
        <dbReference type="Rhea" id="RHEA:17989"/>
        <dbReference type="Rhea" id="RHEA-COMP:9863"/>
        <dbReference type="Rhea" id="RHEA-COMP:11604"/>
        <dbReference type="ChEBI" id="CHEBI:15378"/>
        <dbReference type="ChEBI" id="CHEBI:29999"/>
        <dbReference type="ChEBI" id="CHEBI:30616"/>
        <dbReference type="ChEBI" id="CHEBI:83421"/>
        <dbReference type="ChEBI" id="CHEBI:456216"/>
        <dbReference type="EC" id="2.7.11.1"/>
    </reaction>
</comment>
<organism evidence="12 13">
    <name type="scientific">Fistulina hepatica ATCC 64428</name>
    <dbReference type="NCBI Taxonomy" id="1128425"/>
    <lineage>
        <taxon>Eukaryota</taxon>
        <taxon>Fungi</taxon>
        <taxon>Dikarya</taxon>
        <taxon>Basidiomycota</taxon>
        <taxon>Agaricomycotina</taxon>
        <taxon>Agaricomycetes</taxon>
        <taxon>Agaricomycetidae</taxon>
        <taxon>Agaricales</taxon>
        <taxon>Fistulinaceae</taxon>
        <taxon>Fistulina</taxon>
    </lineage>
</organism>
<keyword evidence="5 12" id="KW-0418">Kinase</keyword>
<dbReference type="Pfam" id="PF00069">
    <property type="entry name" value="Pkinase"/>
    <property type="match status" value="2"/>
</dbReference>
<dbReference type="EC" id="2.7.11.1" evidence="1"/>
<keyword evidence="2 10" id="KW-0723">Serine/threonine-protein kinase</keyword>
<comment type="similarity">
    <text evidence="10">Belongs to the protein kinase superfamily.</text>
</comment>
<dbReference type="InterPro" id="IPR051334">
    <property type="entry name" value="SRPK"/>
</dbReference>
<dbReference type="InterPro" id="IPR017441">
    <property type="entry name" value="Protein_kinase_ATP_BS"/>
</dbReference>
<dbReference type="EMBL" id="KN882035">
    <property type="protein sequence ID" value="KIY46309.1"/>
    <property type="molecule type" value="Genomic_DNA"/>
</dbReference>
<protein>
    <recommendedName>
        <fullName evidence="1">non-specific serine/threonine protein kinase</fullName>
        <ecNumber evidence="1">2.7.11.1</ecNumber>
    </recommendedName>
</protein>
<gene>
    <name evidence="12" type="ORF">FISHEDRAFT_75744</name>
</gene>
<evidence type="ECO:0000256" key="6">
    <source>
        <dbReference type="ARBA" id="ARBA00022840"/>
    </source>
</evidence>
<feature type="domain" description="Protein kinase" evidence="11">
    <location>
        <begin position="15"/>
        <end position="342"/>
    </location>
</feature>
<dbReference type="GO" id="GO:0005524">
    <property type="term" value="F:ATP binding"/>
    <property type="evidence" value="ECO:0007669"/>
    <property type="project" value="UniProtKB-UniRule"/>
</dbReference>
<reference evidence="12 13" key="1">
    <citation type="journal article" date="2015" name="Fungal Genet. Biol.">
        <title>Evolution of novel wood decay mechanisms in Agaricales revealed by the genome sequences of Fistulina hepatica and Cylindrobasidium torrendii.</title>
        <authorList>
            <person name="Floudas D."/>
            <person name="Held B.W."/>
            <person name="Riley R."/>
            <person name="Nagy L.G."/>
            <person name="Koehler G."/>
            <person name="Ransdell A.S."/>
            <person name="Younus H."/>
            <person name="Chow J."/>
            <person name="Chiniquy J."/>
            <person name="Lipzen A."/>
            <person name="Tritt A."/>
            <person name="Sun H."/>
            <person name="Haridas S."/>
            <person name="LaButti K."/>
            <person name="Ohm R.A."/>
            <person name="Kues U."/>
            <person name="Blanchette R.A."/>
            <person name="Grigoriev I.V."/>
            <person name="Minto R.E."/>
            <person name="Hibbett D.S."/>
        </authorList>
    </citation>
    <scope>NUCLEOTIDE SEQUENCE [LARGE SCALE GENOMIC DNA]</scope>
    <source>
        <strain evidence="12 13">ATCC 64428</strain>
    </source>
</reference>
<dbReference type="PROSITE" id="PS00107">
    <property type="entry name" value="PROTEIN_KINASE_ATP"/>
    <property type="match status" value="1"/>
</dbReference>
<dbReference type="PANTHER" id="PTHR47634:SF9">
    <property type="entry name" value="PROTEIN KINASE DOMAIN-CONTAINING PROTEIN-RELATED"/>
    <property type="match status" value="1"/>
</dbReference>
<dbReference type="Gene3D" id="3.30.200.20">
    <property type="entry name" value="Phosphorylase Kinase, domain 1"/>
    <property type="match status" value="1"/>
</dbReference>